<evidence type="ECO:0000313" key="8">
    <source>
        <dbReference type="Proteomes" id="UP001519273"/>
    </source>
</evidence>
<feature type="transmembrane region" description="Helical" evidence="6">
    <location>
        <begin position="454"/>
        <end position="475"/>
    </location>
</feature>
<evidence type="ECO:0000256" key="2">
    <source>
        <dbReference type="ARBA" id="ARBA00022475"/>
    </source>
</evidence>
<dbReference type="CDD" id="cd13124">
    <property type="entry name" value="MATE_SpoVB_like"/>
    <property type="match status" value="1"/>
</dbReference>
<feature type="transmembrane region" description="Helical" evidence="6">
    <location>
        <begin position="161"/>
        <end position="180"/>
    </location>
</feature>
<comment type="caution">
    <text evidence="7">The sequence shown here is derived from an EMBL/GenBank/DDBJ whole genome shotgun (WGS) entry which is preliminary data.</text>
</comment>
<feature type="transmembrane region" description="Helical" evidence="6">
    <location>
        <begin position="286"/>
        <end position="307"/>
    </location>
</feature>
<feature type="transmembrane region" description="Helical" evidence="6">
    <location>
        <begin position="186"/>
        <end position="206"/>
    </location>
</feature>
<feature type="transmembrane region" description="Helical" evidence="6">
    <location>
        <begin position="481"/>
        <end position="502"/>
    </location>
</feature>
<evidence type="ECO:0000256" key="3">
    <source>
        <dbReference type="ARBA" id="ARBA00022692"/>
    </source>
</evidence>
<dbReference type="Proteomes" id="UP001519273">
    <property type="component" value="Unassembled WGS sequence"/>
</dbReference>
<feature type="transmembrane region" description="Helical" evidence="6">
    <location>
        <begin position="47"/>
        <end position="66"/>
    </location>
</feature>
<keyword evidence="4 6" id="KW-1133">Transmembrane helix</keyword>
<accession>A0ABS4GZ36</accession>
<keyword evidence="5 6" id="KW-0472">Membrane</keyword>
<organism evidence="7 8">
    <name type="scientific">Paenibacillus sediminis</name>
    <dbReference type="NCBI Taxonomy" id="664909"/>
    <lineage>
        <taxon>Bacteria</taxon>
        <taxon>Bacillati</taxon>
        <taxon>Bacillota</taxon>
        <taxon>Bacilli</taxon>
        <taxon>Bacillales</taxon>
        <taxon>Paenibacillaceae</taxon>
        <taxon>Paenibacillus</taxon>
    </lineage>
</organism>
<gene>
    <name evidence="7" type="ORF">J2Z20_000016</name>
</gene>
<keyword evidence="2" id="KW-1003">Cell membrane</keyword>
<evidence type="ECO:0000256" key="6">
    <source>
        <dbReference type="SAM" id="Phobius"/>
    </source>
</evidence>
<evidence type="ECO:0000256" key="1">
    <source>
        <dbReference type="ARBA" id="ARBA00004651"/>
    </source>
</evidence>
<dbReference type="RefSeq" id="WP_209844183.1">
    <property type="nucleotide sequence ID" value="NZ_CBCRVE010000001.1"/>
</dbReference>
<evidence type="ECO:0000313" key="7">
    <source>
        <dbReference type="EMBL" id="MBP1935155.1"/>
    </source>
</evidence>
<dbReference type="InterPro" id="IPR014249">
    <property type="entry name" value="Spore_V_B"/>
</dbReference>
<evidence type="ECO:0000256" key="4">
    <source>
        <dbReference type="ARBA" id="ARBA00022989"/>
    </source>
</evidence>
<feature type="transmembrane region" description="Helical" evidence="6">
    <location>
        <begin position="328"/>
        <end position="346"/>
    </location>
</feature>
<dbReference type="PANTHER" id="PTHR30250:SF24">
    <property type="entry name" value="STAGE V SPORULATION PROTEIN B"/>
    <property type="match status" value="1"/>
</dbReference>
<dbReference type="InterPro" id="IPR024923">
    <property type="entry name" value="PG_synth_SpoVB"/>
</dbReference>
<feature type="transmembrane region" description="Helical" evidence="6">
    <location>
        <begin position="419"/>
        <end position="442"/>
    </location>
</feature>
<sequence>MNKQSFIKGTMILLIAGIINRILGFIPRIALPRIIGAEGVGLYQLGYPFFLVLVTIITGGIPLAIAKLVAEAEAAGQRNRSRAILRVSLTFSILLSIIFMLLSLIFAPWVTHHILTDSRVYYTFLSMSPMIVIVAISSVYRGYFQGLQNMIPSASSSIIETLVRILCVLWFSYLMLPLGIPYGAAGAMLGVVAGELIGLAVILWYYRGHLKREKESFPIKPSIPLLQIRSPHMLRTILGISIPVTASRLVGSLSYLLESITTAQSLALAGIATGMATAQYGALQGMIIPILLLPGALTTSLATSLVPSLSEAAARKDNKTIHKRLHQSIRLALVTGAPFVVLMYVLAEPLCVLLYDNTEIAPMLKIMAPFGLFLYIQAPLQATLQALNKAGKALLNTFIGAVIKIILILQLASQPEYGIYGAIIAICINIVIVTLMHSYSVARLVKFHIKLIDLLKVSTGMIIMAAFSHFFFYHFKMDLPWLQLTSSFIAGLIIYLTLMAVMKLIDLHDLERVPLIGPWFKAR</sequence>
<protein>
    <submittedName>
        <fullName evidence="7">Stage V sporulation protein B</fullName>
    </submittedName>
</protein>
<feature type="transmembrane region" description="Helical" evidence="6">
    <location>
        <begin position="394"/>
        <end position="413"/>
    </location>
</feature>
<feature type="transmembrane region" description="Helical" evidence="6">
    <location>
        <begin position="366"/>
        <end position="387"/>
    </location>
</feature>
<comment type="subcellular location">
    <subcellularLocation>
        <location evidence="1">Cell membrane</location>
        <topology evidence="1">Multi-pass membrane protein</topology>
    </subcellularLocation>
</comment>
<feature type="transmembrane region" description="Helical" evidence="6">
    <location>
        <begin position="87"/>
        <end position="109"/>
    </location>
</feature>
<feature type="transmembrane region" description="Helical" evidence="6">
    <location>
        <begin position="12"/>
        <end position="35"/>
    </location>
</feature>
<keyword evidence="3 6" id="KW-0812">Transmembrane</keyword>
<dbReference type="InterPro" id="IPR050833">
    <property type="entry name" value="Poly_Biosynth_Transport"/>
</dbReference>
<dbReference type="Pfam" id="PF01943">
    <property type="entry name" value="Polysacc_synt"/>
    <property type="match status" value="1"/>
</dbReference>
<feature type="transmembrane region" description="Helical" evidence="6">
    <location>
        <begin position="121"/>
        <end position="140"/>
    </location>
</feature>
<dbReference type="PIRSF" id="PIRSF038958">
    <property type="entry name" value="PG_synth_SpoVB"/>
    <property type="match status" value="1"/>
</dbReference>
<dbReference type="EMBL" id="JAGGKP010000001">
    <property type="protein sequence ID" value="MBP1935155.1"/>
    <property type="molecule type" value="Genomic_DNA"/>
</dbReference>
<name>A0ABS4GZ36_9BACL</name>
<evidence type="ECO:0000256" key="5">
    <source>
        <dbReference type="ARBA" id="ARBA00023136"/>
    </source>
</evidence>
<reference evidence="7 8" key="1">
    <citation type="submission" date="2021-03" db="EMBL/GenBank/DDBJ databases">
        <title>Genomic Encyclopedia of Type Strains, Phase IV (KMG-IV): sequencing the most valuable type-strain genomes for metagenomic binning, comparative biology and taxonomic classification.</title>
        <authorList>
            <person name="Goeker M."/>
        </authorList>
    </citation>
    <scope>NUCLEOTIDE SEQUENCE [LARGE SCALE GENOMIC DNA]</scope>
    <source>
        <strain evidence="7 8">DSM 23491</strain>
    </source>
</reference>
<dbReference type="PANTHER" id="PTHR30250">
    <property type="entry name" value="PST FAMILY PREDICTED COLANIC ACID TRANSPORTER"/>
    <property type="match status" value="1"/>
</dbReference>
<dbReference type="NCBIfam" id="TIGR02900">
    <property type="entry name" value="spore_V_B"/>
    <property type="match status" value="1"/>
</dbReference>
<proteinExistence type="predicted"/>
<dbReference type="InterPro" id="IPR002797">
    <property type="entry name" value="Polysacc_synth"/>
</dbReference>
<keyword evidence="8" id="KW-1185">Reference proteome</keyword>